<comment type="catalytic activity">
    <reaction evidence="6 7">
        <text>N-terminal N-formyl-L-methionyl-[peptide] + H2O = N-terminal L-methionyl-[peptide] + formate</text>
        <dbReference type="Rhea" id="RHEA:24420"/>
        <dbReference type="Rhea" id="RHEA-COMP:10639"/>
        <dbReference type="Rhea" id="RHEA-COMP:10640"/>
        <dbReference type="ChEBI" id="CHEBI:15377"/>
        <dbReference type="ChEBI" id="CHEBI:15740"/>
        <dbReference type="ChEBI" id="CHEBI:49298"/>
        <dbReference type="ChEBI" id="CHEBI:64731"/>
        <dbReference type="EC" id="3.5.1.88"/>
    </reaction>
</comment>
<keyword evidence="3 7" id="KW-0378">Hydrolase</keyword>
<dbReference type="GO" id="GO:0005739">
    <property type="term" value="C:mitochondrion"/>
    <property type="evidence" value="ECO:0007669"/>
    <property type="project" value="UniProtKB-ARBA"/>
</dbReference>
<sequence>MAARINDEIAYLNNGLDKLNVDLQDMVVKTSRIDPAMVQLSPVVRLTRLTRFKIMYQKWFTGTPKSPPYNHIVQIGDPVLRRKAKTIDPSAISEEPMQKLLSRLYQVMKTSGMAGLCAPQLGVSLRVFAIQFPSKRNYEFPLLYEKRQMEFIPLQVWINPQMKILDYTKVTDEESCESMKGFSAELPRYSKVLLTGLDHEGKEKKWEAKGWSARIVQHEMDHLDGKFYTDHMNPESLCCVHWDAVNKMEGRIFTTFMINK</sequence>
<dbReference type="GO" id="GO:0006412">
    <property type="term" value="P:translation"/>
    <property type="evidence" value="ECO:0007669"/>
    <property type="project" value="UniProtKB-KW"/>
</dbReference>
<evidence type="ECO:0000256" key="7">
    <source>
        <dbReference type="RuleBase" id="RU362111"/>
    </source>
</evidence>
<dbReference type="CDD" id="cd00487">
    <property type="entry name" value="Pep_deformylase"/>
    <property type="match status" value="1"/>
</dbReference>
<reference evidence="8" key="1">
    <citation type="journal article" date="2021" name="Mol. Ecol. Resour.">
        <title>Apolygus lucorum genome provides insights into omnivorousness and mesophyll feeding.</title>
        <authorList>
            <person name="Liu Y."/>
            <person name="Liu H."/>
            <person name="Wang H."/>
            <person name="Huang T."/>
            <person name="Liu B."/>
            <person name="Yang B."/>
            <person name="Yin L."/>
            <person name="Li B."/>
            <person name="Zhang Y."/>
            <person name="Zhang S."/>
            <person name="Jiang F."/>
            <person name="Zhang X."/>
            <person name="Ren Y."/>
            <person name="Wang B."/>
            <person name="Wang S."/>
            <person name="Lu Y."/>
            <person name="Wu K."/>
            <person name="Fan W."/>
            <person name="Wang G."/>
        </authorList>
    </citation>
    <scope>NUCLEOTIDE SEQUENCE</scope>
    <source>
        <strain evidence="8">12Hb</strain>
    </source>
</reference>
<proteinExistence type="inferred from homology"/>
<evidence type="ECO:0000256" key="6">
    <source>
        <dbReference type="ARBA" id="ARBA00048875"/>
    </source>
</evidence>
<comment type="function">
    <text evidence="5 7">Removes the formyl group from the N-terminal Met of newly synthesized proteins.</text>
</comment>
<keyword evidence="2 7" id="KW-0479">Metal-binding</keyword>
<dbReference type="Proteomes" id="UP000466442">
    <property type="component" value="Linkage Group LG5"/>
</dbReference>
<dbReference type="PRINTS" id="PR01576">
    <property type="entry name" value="PDEFORMYLASE"/>
</dbReference>
<keyword evidence="9" id="KW-1185">Reference proteome</keyword>
<dbReference type="InterPro" id="IPR023635">
    <property type="entry name" value="Peptide_deformylase"/>
</dbReference>
<dbReference type="FunFam" id="3.90.45.10:FF:000003">
    <property type="entry name" value="Peptide deformylase"/>
    <property type="match status" value="1"/>
</dbReference>
<dbReference type="Pfam" id="PF01327">
    <property type="entry name" value="Pep_deformylase"/>
    <property type="match status" value="1"/>
</dbReference>
<dbReference type="PANTHER" id="PTHR10458:SF2">
    <property type="entry name" value="PEPTIDE DEFORMYLASE, MITOCHONDRIAL"/>
    <property type="match status" value="1"/>
</dbReference>
<dbReference type="SUPFAM" id="SSF56420">
    <property type="entry name" value="Peptide deformylase"/>
    <property type="match status" value="1"/>
</dbReference>
<accession>A0A8S9XPR8</accession>
<dbReference type="HAMAP" id="MF_00163">
    <property type="entry name" value="Pep_deformylase"/>
    <property type="match status" value="1"/>
</dbReference>
<protein>
    <recommendedName>
        <fullName evidence="7">Peptide deformylase</fullName>
        <ecNumber evidence="7">3.5.1.88</ecNumber>
    </recommendedName>
</protein>
<evidence type="ECO:0000256" key="5">
    <source>
        <dbReference type="ARBA" id="ARBA00037114"/>
    </source>
</evidence>
<keyword evidence="4 7" id="KW-0648">Protein biosynthesis</keyword>
<evidence type="ECO:0000313" key="8">
    <source>
        <dbReference type="EMBL" id="KAF6210228.1"/>
    </source>
</evidence>
<dbReference type="GO" id="GO:0046872">
    <property type="term" value="F:metal ion binding"/>
    <property type="evidence" value="ECO:0007669"/>
    <property type="project" value="UniProtKB-KW"/>
</dbReference>
<dbReference type="Gene3D" id="3.90.45.10">
    <property type="entry name" value="Peptide deformylase"/>
    <property type="match status" value="1"/>
</dbReference>
<dbReference type="GO" id="GO:0042586">
    <property type="term" value="F:peptide deformylase activity"/>
    <property type="evidence" value="ECO:0007669"/>
    <property type="project" value="UniProtKB-EC"/>
</dbReference>
<name>A0A8S9XPR8_APOLU</name>
<dbReference type="OrthoDB" id="276063at2759"/>
<comment type="similarity">
    <text evidence="1 7">Belongs to the polypeptide deformylase family.</text>
</comment>
<dbReference type="NCBIfam" id="NF001159">
    <property type="entry name" value="PRK00150.1-3"/>
    <property type="match status" value="1"/>
</dbReference>
<evidence type="ECO:0000256" key="2">
    <source>
        <dbReference type="ARBA" id="ARBA00022723"/>
    </source>
</evidence>
<dbReference type="EC" id="3.5.1.88" evidence="7"/>
<dbReference type="PANTHER" id="PTHR10458">
    <property type="entry name" value="PEPTIDE DEFORMYLASE"/>
    <property type="match status" value="1"/>
</dbReference>
<comment type="caution">
    <text evidence="8">The sequence shown here is derived from an EMBL/GenBank/DDBJ whole genome shotgun (WGS) entry which is preliminary data.</text>
</comment>
<gene>
    <name evidence="8" type="ORF">GE061_013332</name>
</gene>
<dbReference type="InterPro" id="IPR036821">
    <property type="entry name" value="Peptide_deformylase_sf"/>
</dbReference>
<evidence type="ECO:0000256" key="1">
    <source>
        <dbReference type="ARBA" id="ARBA00010759"/>
    </source>
</evidence>
<dbReference type="AlphaFoldDB" id="A0A8S9XPR8"/>
<evidence type="ECO:0000256" key="3">
    <source>
        <dbReference type="ARBA" id="ARBA00022801"/>
    </source>
</evidence>
<dbReference type="EMBL" id="WIXP02000005">
    <property type="protein sequence ID" value="KAF6210228.1"/>
    <property type="molecule type" value="Genomic_DNA"/>
</dbReference>
<evidence type="ECO:0000256" key="4">
    <source>
        <dbReference type="ARBA" id="ARBA00022917"/>
    </source>
</evidence>
<organism evidence="8 9">
    <name type="scientific">Apolygus lucorum</name>
    <name type="common">Small green plant bug</name>
    <name type="synonym">Lygocoris lucorum</name>
    <dbReference type="NCBI Taxonomy" id="248454"/>
    <lineage>
        <taxon>Eukaryota</taxon>
        <taxon>Metazoa</taxon>
        <taxon>Ecdysozoa</taxon>
        <taxon>Arthropoda</taxon>
        <taxon>Hexapoda</taxon>
        <taxon>Insecta</taxon>
        <taxon>Pterygota</taxon>
        <taxon>Neoptera</taxon>
        <taxon>Paraneoptera</taxon>
        <taxon>Hemiptera</taxon>
        <taxon>Heteroptera</taxon>
        <taxon>Panheteroptera</taxon>
        <taxon>Cimicomorpha</taxon>
        <taxon>Miridae</taxon>
        <taxon>Mirini</taxon>
        <taxon>Apolygus</taxon>
    </lineage>
</organism>
<evidence type="ECO:0000313" key="9">
    <source>
        <dbReference type="Proteomes" id="UP000466442"/>
    </source>
</evidence>